<dbReference type="EMBL" id="JACHWU010000001">
    <property type="protein sequence ID" value="MBB3049808.1"/>
    <property type="molecule type" value="Genomic_DNA"/>
</dbReference>
<evidence type="ECO:0000313" key="1">
    <source>
        <dbReference type="EMBL" id="MBB3049808.1"/>
    </source>
</evidence>
<sequence>MGHDDMRAALIYQRATSEADRMIADRLSALVDEHLKGCSEDDAEEAEDETSAD</sequence>
<protein>
    <recommendedName>
        <fullName evidence="3">Integrase</fullName>
    </recommendedName>
</protein>
<evidence type="ECO:0008006" key="3">
    <source>
        <dbReference type="Google" id="ProtNLM"/>
    </source>
</evidence>
<reference evidence="1 2" key="1">
    <citation type="submission" date="2020-08" db="EMBL/GenBank/DDBJ databases">
        <title>Genomic Encyclopedia of Type Strains, Phase III (KMG-III): the genomes of soil and plant-associated and newly described type strains.</title>
        <authorList>
            <person name="Whitman W."/>
        </authorList>
    </citation>
    <scope>NUCLEOTIDE SEQUENCE [LARGE SCALE GENOMIC DNA]</scope>
    <source>
        <strain evidence="1 2">CECT 8577</strain>
    </source>
</reference>
<comment type="caution">
    <text evidence="1">The sequence shown here is derived from an EMBL/GenBank/DDBJ whole genome shotgun (WGS) entry which is preliminary data.</text>
</comment>
<gene>
    <name evidence="1" type="ORF">FHS23_000803</name>
</gene>
<accession>A0A839RVW6</accession>
<keyword evidence="2" id="KW-1185">Reference proteome</keyword>
<dbReference type="RefSeq" id="WP_183651259.1">
    <property type="nucleotide sequence ID" value="NZ_JACHWU010000001.1"/>
</dbReference>
<evidence type="ECO:0000313" key="2">
    <source>
        <dbReference type="Proteomes" id="UP000550714"/>
    </source>
</evidence>
<name>A0A839RVW6_9PSEU</name>
<dbReference type="AlphaFoldDB" id="A0A839RVW6"/>
<organism evidence="1 2">
    <name type="scientific">Prauserella isguenensis</name>
    <dbReference type="NCBI Taxonomy" id="1470180"/>
    <lineage>
        <taxon>Bacteria</taxon>
        <taxon>Bacillati</taxon>
        <taxon>Actinomycetota</taxon>
        <taxon>Actinomycetes</taxon>
        <taxon>Pseudonocardiales</taxon>
        <taxon>Pseudonocardiaceae</taxon>
        <taxon>Prauserella</taxon>
    </lineage>
</organism>
<dbReference type="Proteomes" id="UP000550714">
    <property type="component" value="Unassembled WGS sequence"/>
</dbReference>
<proteinExistence type="predicted"/>